<reference evidence="2" key="1">
    <citation type="submission" date="2021-02" db="EMBL/GenBank/DDBJ databases">
        <authorList>
            <person name="Nowell W R."/>
        </authorList>
    </citation>
    <scope>NUCLEOTIDE SEQUENCE</scope>
</reference>
<gene>
    <name evidence="2" type="ORF">SMN809_LOCUS25000</name>
</gene>
<feature type="non-terminal residue" evidence="2">
    <location>
        <position position="1"/>
    </location>
</feature>
<feature type="non-terminal residue" evidence="2">
    <location>
        <position position="87"/>
    </location>
</feature>
<proteinExistence type="predicted"/>
<name>A0A8S2T8Z3_9BILA</name>
<comment type="caution">
    <text evidence="2">The sequence shown here is derived from an EMBL/GenBank/DDBJ whole genome shotgun (WGS) entry which is preliminary data.</text>
</comment>
<dbReference type="Proteomes" id="UP000676336">
    <property type="component" value="Unassembled WGS sequence"/>
</dbReference>
<accession>A0A8S2T8Z3</accession>
<protein>
    <submittedName>
        <fullName evidence="2">Uncharacterized protein</fullName>
    </submittedName>
</protein>
<sequence length="87" mass="10536">KQPEQNINTQENKPNVGWRYRYRINKMVEAKKRGDYVDDEKEKREESIKEKTKPISPTKHEDVEIIERENERDPELRQINDEGRRVG</sequence>
<dbReference type="AlphaFoldDB" id="A0A8S2T8Z3"/>
<evidence type="ECO:0000313" key="3">
    <source>
        <dbReference type="Proteomes" id="UP000676336"/>
    </source>
</evidence>
<dbReference type="EMBL" id="CAJOBI010031481">
    <property type="protein sequence ID" value="CAF4274997.1"/>
    <property type="molecule type" value="Genomic_DNA"/>
</dbReference>
<organism evidence="2 3">
    <name type="scientific">Rotaria magnacalcarata</name>
    <dbReference type="NCBI Taxonomy" id="392030"/>
    <lineage>
        <taxon>Eukaryota</taxon>
        <taxon>Metazoa</taxon>
        <taxon>Spiralia</taxon>
        <taxon>Gnathifera</taxon>
        <taxon>Rotifera</taxon>
        <taxon>Eurotatoria</taxon>
        <taxon>Bdelloidea</taxon>
        <taxon>Philodinida</taxon>
        <taxon>Philodinidae</taxon>
        <taxon>Rotaria</taxon>
    </lineage>
</organism>
<evidence type="ECO:0000256" key="1">
    <source>
        <dbReference type="SAM" id="MobiDB-lite"/>
    </source>
</evidence>
<evidence type="ECO:0000313" key="2">
    <source>
        <dbReference type="EMBL" id="CAF4274997.1"/>
    </source>
</evidence>
<feature type="region of interest" description="Disordered" evidence="1">
    <location>
        <begin position="35"/>
        <end position="87"/>
    </location>
</feature>